<feature type="compositionally biased region" description="Polar residues" evidence="1">
    <location>
        <begin position="1"/>
        <end position="10"/>
    </location>
</feature>
<accession>A0ABR4KH18</accession>
<proteinExistence type="predicted"/>
<comment type="caution">
    <text evidence="2">The sequence shown here is derived from an EMBL/GenBank/DDBJ whole genome shotgun (WGS) entry which is preliminary data.</text>
</comment>
<evidence type="ECO:0000313" key="3">
    <source>
        <dbReference type="Proteomes" id="UP001610444"/>
    </source>
</evidence>
<sequence>MPSNQPNRPQQEPPSQPAKRSREAQYQAHQDAKRLASLEKVETWLKAQQHDDILDLIENQEGTGELIARANAQIRLMAEACDAGRLDEAERLRADMMADLCDWLRKHVLDSQLDADKLEFVFNLTGRFVRDN</sequence>
<evidence type="ECO:0000313" key="2">
    <source>
        <dbReference type="EMBL" id="KAL2851342.1"/>
    </source>
</evidence>
<dbReference type="GeneID" id="98160614"/>
<evidence type="ECO:0000256" key="1">
    <source>
        <dbReference type="SAM" id="MobiDB-lite"/>
    </source>
</evidence>
<dbReference type="EMBL" id="JBFXLR010000018">
    <property type="protein sequence ID" value="KAL2851342.1"/>
    <property type="molecule type" value="Genomic_DNA"/>
</dbReference>
<dbReference type="Proteomes" id="UP001610444">
    <property type="component" value="Unassembled WGS sequence"/>
</dbReference>
<keyword evidence="3" id="KW-1185">Reference proteome</keyword>
<organism evidence="2 3">
    <name type="scientific">Aspergillus pseudodeflectus</name>
    <dbReference type="NCBI Taxonomy" id="176178"/>
    <lineage>
        <taxon>Eukaryota</taxon>
        <taxon>Fungi</taxon>
        <taxon>Dikarya</taxon>
        <taxon>Ascomycota</taxon>
        <taxon>Pezizomycotina</taxon>
        <taxon>Eurotiomycetes</taxon>
        <taxon>Eurotiomycetidae</taxon>
        <taxon>Eurotiales</taxon>
        <taxon>Aspergillaceae</taxon>
        <taxon>Aspergillus</taxon>
        <taxon>Aspergillus subgen. Nidulantes</taxon>
    </lineage>
</organism>
<gene>
    <name evidence="2" type="ORF">BJX68DRAFT_266250</name>
</gene>
<dbReference type="RefSeq" id="XP_070899783.1">
    <property type="nucleotide sequence ID" value="XM_071045450.1"/>
</dbReference>
<protein>
    <submittedName>
        <fullName evidence="2">Uncharacterized protein</fullName>
    </submittedName>
</protein>
<name>A0ABR4KH18_9EURO</name>
<reference evidence="2 3" key="1">
    <citation type="submission" date="2024-07" db="EMBL/GenBank/DDBJ databases">
        <title>Section-level genome sequencing and comparative genomics of Aspergillus sections Usti and Cavernicolus.</title>
        <authorList>
            <consortium name="Lawrence Berkeley National Laboratory"/>
            <person name="Nybo J.L."/>
            <person name="Vesth T.C."/>
            <person name="Theobald S."/>
            <person name="Frisvad J.C."/>
            <person name="Larsen T.O."/>
            <person name="Kjaerboelling I."/>
            <person name="Rothschild-Mancinelli K."/>
            <person name="Lyhne E.K."/>
            <person name="Kogle M.E."/>
            <person name="Barry K."/>
            <person name="Clum A."/>
            <person name="Na H."/>
            <person name="Ledsgaard L."/>
            <person name="Lin J."/>
            <person name="Lipzen A."/>
            <person name="Kuo A."/>
            <person name="Riley R."/>
            <person name="Mondo S."/>
            <person name="LaButti K."/>
            <person name="Haridas S."/>
            <person name="Pangalinan J."/>
            <person name="Salamov A.A."/>
            <person name="Simmons B.A."/>
            <person name="Magnuson J.K."/>
            <person name="Chen J."/>
            <person name="Drula E."/>
            <person name="Henrissat B."/>
            <person name="Wiebenga A."/>
            <person name="Lubbers R.J."/>
            <person name="Gomes A.C."/>
            <person name="Macurrencykelacurrency M.R."/>
            <person name="Stajich J."/>
            <person name="Grigoriev I.V."/>
            <person name="Mortensen U.H."/>
            <person name="De vries R.P."/>
            <person name="Baker S.E."/>
            <person name="Andersen M.R."/>
        </authorList>
    </citation>
    <scope>NUCLEOTIDE SEQUENCE [LARGE SCALE GENOMIC DNA]</scope>
    <source>
        <strain evidence="2 3">CBS 756.74</strain>
    </source>
</reference>
<feature type="region of interest" description="Disordered" evidence="1">
    <location>
        <begin position="1"/>
        <end position="32"/>
    </location>
</feature>